<proteinExistence type="predicted"/>
<evidence type="ECO:0000313" key="3">
    <source>
        <dbReference type="Proteomes" id="UP000516305"/>
    </source>
</evidence>
<organism evidence="2 3">
    <name type="scientific">Croceimicrobium hydrocarbonivorans</name>
    <dbReference type="NCBI Taxonomy" id="2761580"/>
    <lineage>
        <taxon>Bacteria</taxon>
        <taxon>Pseudomonadati</taxon>
        <taxon>Bacteroidota</taxon>
        <taxon>Flavobacteriia</taxon>
        <taxon>Flavobacteriales</taxon>
        <taxon>Owenweeksiaceae</taxon>
        <taxon>Croceimicrobium</taxon>
    </lineage>
</organism>
<keyword evidence="3" id="KW-1185">Reference proteome</keyword>
<dbReference type="Proteomes" id="UP000516305">
    <property type="component" value="Chromosome"/>
</dbReference>
<accession>A0A7H0VEZ2</accession>
<feature type="transmembrane region" description="Helical" evidence="1">
    <location>
        <begin position="30"/>
        <end position="52"/>
    </location>
</feature>
<dbReference type="KEGG" id="chyd:H4K34_00185"/>
<dbReference type="EMBL" id="CP060139">
    <property type="protein sequence ID" value="QNR24290.1"/>
    <property type="molecule type" value="Genomic_DNA"/>
</dbReference>
<gene>
    <name evidence="2" type="ORF">H4K34_00185</name>
</gene>
<reference evidence="2 3" key="1">
    <citation type="submission" date="2020-08" db="EMBL/GenBank/DDBJ databases">
        <title>Croceimicrobium hydrocarbonivorans gen. nov., sp. nov., a novel marine bacterium isolated from a bacterial consortium that degrades polyethylene terephthalate.</title>
        <authorList>
            <person name="Liu R."/>
        </authorList>
    </citation>
    <scope>NUCLEOTIDE SEQUENCE [LARGE SCALE GENOMIC DNA]</scope>
    <source>
        <strain evidence="2 3">A20-9</strain>
    </source>
</reference>
<sequence length="138" mass="16515">MQGTSYKQEEKMQTWRKGFFAKRKAERESFLKWLSLLAVGFTIAGYLSYLFFTDDLQFIGLETKITRAEVIRAKKVPYMKNSWRTRVTYQFEVEGQKFIGQYLSYGPPNFILHKISIRVKYARSNPKRNKFVEEIYIR</sequence>
<keyword evidence="1" id="KW-0472">Membrane</keyword>
<name>A0A7H0VEZ2_9FLAO</name>
<evidence type="ECO:0008006" key="4">
    <source>
        <dbReference type="Google" id="ProtNLM"/>
    </source>
</evidence>
<dbReference type="AlphaFoldDB" id="A0A7H0VEZ2"/>
<protein>
    <recommendedName>
        <fullName evidence="4">DUF3592 domain-containing protein</fullName>
    </recommendedName>
</protein>
<evidence type="ECO:0000256" key="1">
    <source>
        <dbReference type="SAM" id="Phobius"/>
    </source>
</evidence>
<dbReference type="RefSeq" id="WP_210758817.1">
    <property type="nucleotide sequence ID" value="NZ_CP060139.1"/>
</dbReference>
<keyword evidence="1" id="KW-1133">Transmembrane helix</keyword>
<keyword evidence="1" id="KW-0812">Transmembrane</keyword>
<evidence type="ECO:0000313" key="2">
    <source>
        <dbReference type="EMBL" id="QNR24290.1"/>
    </source>
</evidence>